<dbReference type="AlphaFoldDB" id="A0A4P7D934"/>
<dbReference type="GO" id="GO:0044281">
    <property type="term" value="P:small molecule metabolic process"/>
    <property type="evidence" value="ECO:0007669"/>
    <property type="project" value="UniProtKB-ARBA"/>
</dbReference>
<dbReference type="Gene3D" id="3.90.850.10">
    <property type="entry name" value="Fumarylacetoacetase-like, C-terminal domain"/>
    <property type="match status" value="1"/>
</dbReference>
<keyword evidence="6" id="KW-1185">Reference proteome</keyword>
<accession>A0A4P7D934</accession>
<evidence type="ECO:0000313" key="6">
    <source>
        <dbReference type="Proteomes" id="UP000295727"/>
    </source>
</evidence>
<evidence type="ECO:0000313" key="5">
    <source>
        <dbReference type="EMBL" id="QBR03212.1"/>
    </source>
</evidence>
<sequence length="311" mass="33537">MEFALANLCTVDGERAAVALPHGYFRLDRLASGFAMSLRAVVNRWDAAHPRIIEAARQCETLSASSAAYVSKADAELATPIRFPNKLVCVGAVYKDHLREFNLPAQRWPKMPMFLRPPTTSIVGPGAKIAIPPGTAQFDWEIELAVVMGARLTDANLDSAKAAIAGYCVGVDLTCRDLLDRDSAAGVDLVRAKAQDDMAPVGPVLMPAAFVGDPQQLGLRLYVNGEIKQNGTTADMLYSVYEQVATISRFITLEPGDIVFTGSCAGSGASIGQFLKPGDRIRAEIDKVGCLEVEIAEARRRPKDYQEVLPA</sequence>
<feature type="domain" description="Fumarylacetoacetase-like C-terminal" evidence="4">
    <location>
        <begin position="86"/>
        <end position="295"/>
    </location>
</feature>
<dbReference type="PANTHER" id="PTHR42796">
    <property type="entry name" value="FUMARYLACETOACETATE HYDROLASE DOMAIN-CONTAINING PROTEIN 2A-RELATED"/>
    <property type="match status" value="1"/>
</dbReference>
<dbReference type="EMBL" id="CP038151">
    <property type="protein sequence ID" value="QBR03212.1"/>
    <property type="molecule type" value="Genomic_DNA"/>
</dbReference>
<organism evidence="5 6">
    <name type="scientific">Paraburkholderia pallida</name>
    <dbReference type="NCBI Taxonomy" id="2547399"/>
    <lineage>
        <taxon>Bacteria</taxon>
        <taxon>Pseudomonadati</taxon>
        <taxon>Pseudomonadota</taxon>
        <taxon>Betaproteobacteria</taxon>
        <taxon>Burkholderiales</taxon>
        <taxon>Burkholderiaceae</taxon>
        <taxon>Paraburkholderia</taxon>
    </lineage>
</organism>
<keyword evidence="5" id="KW-0378">Hydrolase</keyword>
<comment type="cofactor">
    <cofactor evidence="1">
        <name>Mg(2+)</name>
        <dbReference type="ChEBI" id="CHEBI:18420"/>
    </cofactor>
</comment>
<evidence type="ECO:0000256" key="1">
    <source>
        <dbReference type="ARBA" id="ARBA00001946"/>
    </source>
</evidence>
<dbReference type="Proteomes" id="UP000295727">
    <property type="component" value="Chromosome 4"/>
</dbReference>
<dbReference type="InterPro" id="IPR011234">
    <property type="entry name" value="Fumarylacetoacetase-like_C"/>
</dbReference>
<reference evidence="5 6" key="1">
    <citation type="submission" date="2019-03" db="EMBL/GenBank/DDBJ databases">
        <title>Paraburkholderia sp. 7MH5, isolated from subtropical forest soil.</title>
        <authorList>
            <person name="Gao Z.-H."/>
            <person name="Qiu L.-H."/>
        </authorList>
    </citation>
    <scope>NUCLEOTIDE SEQUENCE [LARGE SCALE GENOMIC DNA]</scope>
    <source>
        <strain evidence="5 6">7MH5</strain>
    </source>
</reference>
<dbReference type="PANTHER" id="PTHR42796:SF4">
    <property type="entry name" value="FUMARYLACETOACETATE HYDROLASE DOMAIN-CONTAINING PROTEIN 2A"/>
    <property type="match status" value="1"/>
</dbReference>
<comment type="similarity">
    <text evidence="2">Belongs to the FAH family.</text>
</comment>
<dbReference type="GO" id="GO:0046872">
    <property type="term" value="F:metal ion binding"/>
    <property type="evidence" value="ECO:0007669"/>
    <property type="project" value="UniProtKB-KW"/>
</dbReference>
<dbReference type="Pfam" id="PF01557">
    <property type="entry name" value="FAA_hydrolase"/>
    <property type="match status" value="1"/>
</dbReference>
<protein>
    <submittedName>
        <fullName evidence="5">FAA hydrolase family protein</fullName>
    </submittedName>
</protein>
<gene>
    <name evidence="5" type="ORF">E1956_39335</name>
</gene>
<dbReference type="SUPFAM" id="SSF56529">
    <property type="entry name" value="FAH"/>
    <property type="match status" value="1"/>
</dbReference>
<proteinExistence type="inferred from homology"/>
<dbReference type="GO" id="GO:0016787">
    <property type="term" value="F:hydrolase activity"/>
    <property type="evidence" value="ECO:0007669"/>
    <property type="project" value="UniProtKB-KW"/>
</dbReference>
<dbReference type="InterPro" id="IPR051121">
    <property type="entry name" value="FAH"/>
</dbReference>
<dbReference type="RefSeq" id="WP_134758711.1">
    <property type="nucleotide sequence ID" value="NZ_CP038151.1"/>
</dbReference>
<keyword evidence="3" id="KW-0479">Metal-binding</keyword>
<dbReference type="InterPro" id="IPR036663">
    <property type="entry name" value="Fumarylacetoacetase_C_sf"/>
</dbReference>
<dbReference type="KEGG" id="ppai:E1956_39335"/>
<evidence type="ECO:0000256" key="3">
    <source>
        <dbReference type="ARBA" id="ARBA00022723"/>
    </source>
</evidence>
<name>A0A4P7D934_9BURK</name>
<evidence type="ECO:0000256" key="2">
    <source>
        <dbReference type="ARBA" id="ARBA00010211"/>
    </source>
</evidence>
<evidence type="ECO:0000259" key="4">
    <source>
        <dbReference type="Pfam" id="PF01557"/>
    </source>
</evidence>
<dbReference type="OrthoDB" id="9805307at2"/>